<dbReference type="InParanoid" id="A0A078A0E9"/>
<feature type="transmembrane region" description="Helical" evidence="7">
    <location>
        <begin position="367"/>
        <end position="385"/>
    </location>
</feature>
<evidence type="ECO:0000256" key="2">
    <source>
        <dbReference type="ARBA" id="ARBA00022448"/>
    </source>
</evidence>
<dbReference type="Proteomes" id="UP000039865">
    <property type="component" value="Unassembled WGS sequence"/>
</dbReference>
<dbReference type="PANTHER" id="PTHR23506">
    <property type="entry name" value="GH10249P"/>
    <property type="match status" value="1"/>
</dbReference>
<evidence type="ECO:0000256" key="1">
    <source>
        <dbReference type="ARBA" id="ARBA00004141"/>
    </source>
</evidence>
<organism evidence="8 9">
    <name type="scientific">Stylonychia lemnae</name>
    <name type="common">Ciliate</name>
    <dbReference type="NCBI Taxonomy" id="5949"/>
    <lineage>
        <taxon>Eukaryota</taxon>
        <taxon>Sar</taxon>
        <taxon>Alveolata</taxon>
        <taxon>Ciliophora</taxon>
        <taxon>Intramacronucleata</taxon>
        <taxon>Spirotrichea</taxon>
        <taxon>Stichotrichia</taxon>
        <taxon>Sporadotrichida</taxon>
        <taxon>Oxytrichidae</taxon>
        <taxon>Stylonychinae</taxon>
        <taxon>Stylonychia</taxon>
    </lineage>
</organism>
<dbReference type="GO" id="GO:0016020">
    <property type="term" value="C:membrane"/>
    <property type="evidence" value="ECO:0007669"/>
    <property type="project" value="UniProtKB-SubCell"/>
</dbReference>
<evidence type="ECO:0000313" key="9">
    <source>
        <dbReference type="Proteomes" id="UP000039865"/>
    </source>
</evidence>
<comment type="subcellular location">
    <subcellularLocation>
        <location evidence="1">Membrane</location>
        <topology evidence="1">Multi-pass membrane protein</topology>
    </subcellularLocation>
</comment>
<proteinExistence type="predicted"/>
<feature type="transmembrane region" description="Helical" evidence="7">
    <location>
        <begin position="297"/>
        <end position="317"/>
    </location>
</feature>
<evidence type="ECO:0000256" key="5">
    <source>
        <dbReference type="ARBA" id="ARBA00023136"/>
    </source>
</evidence>
<protein>
    <submittedName>
        <fullName evidence="8">Permeases of the major facilitator superfamily</fullName>
    </submittedName>
</protein>
<feature type="compositionally biased region" description="Polar residues" evidence="6">
    <location>
        <begin position="420"/>
        <end position="429"/>
    </location>
</feature>
<evidence type="ECO:0000313" key="8">
    <source>
        <dbReference type="EMBL" id="CDW74258.1"/>
    </source>
</evidence>
<keyword evidence="4 7" id="KW-1133">Transmembrane helix</keyword>
<feature type="transmembrane region" description="Helical" evidence="7">
    <location>
        <begin position="264"/>
        <end position="285"/>
    </location>
</feature>
<dbReference type="EMBL" id="CCKQ01003149">
    <property type="protein sequence ID" value="CDW74258.1"/>
    <property type="molecule type" value="Genomic_DNA"/>
</dbReference>
<keyword evidence="5 7" id="KW-0472">Membrane</keyword>
<keyword evidence="2" id="KW-0813">Transport</keyword>
<accession>A0A078A0E9</accession>
<feature type="compositionally biased region" description="Basic and acidic residues" evidence="6">
    <location>
        <begin position="464"/>
        <end position="483"/>
    </location>
</feature>
<feature type="transmembrane region" description="Helical" evidence="7">
    <location>
        <begin position="46"/>
        <end position="72"/>
    </location>
</feature>
<evidence type="ECO:0000256" key="3">
    <source>
        <dbReference type="ARBA" id="ARBA00022692"/>
    </source>
</evidence>
<gene>
    <name evidence="8" type="primary">Contig811.g881</name>
    <name evidence="8" type="ORF">STYLEM_3252</name>
</gene>
<dbReference type="AlphaFoldDB" id="A0A078A0E9"/>
<dbReference type="InterPro" id="IPR050930">
    <property type="entry name" value="MFS_Vesicular_Transporter"/>
</dbReference>
<reference evidence="8 9" key="1">
    <citation type="submission" date="2014-06" db="EMBL/GenBank/DDBJ databases">
        <authorList>
            <person name="Swart Estienne"/>
        </authorList>
    </citation>
    <scope>NUCLEOTIDE SEQUENCE [LARGE SCALE GENOMIC DNA]</scope>
    <source>
        <strain evidence="8 9">130c</strain>
    </source>
</reference>
<dbReference type="InterPro" id="IPR011701">
    <property type="entry name" value="MFS"/>
</dbReference>
<dbReference type="GO" id="GO:0022857">
    <property type="term" value="F:transmembrane transporter activity"/>
    <property type="evidence" value="ECO:0007669"/>
    <property type="project" value="InterPro"/>
</dbReference>
<sequence length="489" mass="55402">MSKTQIVRTLRSLSMESRNFSMVRTSKDTAMLSNTSIKDQRRKTKIILTLLFAIALTSSITLMVASFLPVFVDGKYDGINLTLTGLIIRSLLAKNGKKKCDYLWYYNNGYSNFPQRCNIISFSLITIEFAEDQEKYLGWAEAATGMGLAIGPTLGSLVYEEVGYLYTFIIFGGLLLLGVIQIFFTLPRRLNDGYSQSQDVTQERSKFEIIRNNSDDSYMNKIRILDNSNPKNETIKVTIPFEGNDSLSEKEVTYGMFIKNPRCLITLIGCSMVNILIDFLNSILSVQLKNYYTLSEAYIGFIFAIPFFVYVIGFYFVSKVVVREENHTLNDKASGIFNGFVAFGAIIAPIVGGSLSDSIGYQSSNDALAFLSSAYTVSFILVWFFTRKQDQFEHLPSVMRSVQGDNSSYRMKSSQDRRNGSSLNDDSPANINDQLIIKQFSGSYLQNQKLQDYKESKLSPSKMPRLESEHFTTQKNLLKHEQDTYMETQ</sequence>
<feature type="region of interest" description="Disordered" evidence="6">
    <location>
        <begin position="453"/>
        <end position="489"/>
    </location>
</feature>
<feature type="region of interest" description="Disordered" evidence="6">
    <location>
        <begin position="405"/>
        <end position="429"/>
    </location>
</feature>
<evidence type="ECO:0000256" key="6">
    <source>
        <dbReference type="SAM" id="MobiDB-lite"/>
    </source>
</evidence>
<keyword evidence="9" id="KW-1185">Reference proteome</keyword>
<feature type="transmembrane region" description="Helical" evidence="7">
    <location>
        <begin position="164"/>
        <end position="186"/>
    </location>
</feature>
<keyword evidence="3 7" id="KW-0812">Transmembrane</keyword>
<name>A0A078A0E9_STYLE</name>
<evidence type="ECO:0000256" key="7">
    <source>
        <dbReference type="SAM" id="Phobius"/>
    </source>
</evidence>
<evidence type="ECO:0000256" key="4">
    <source>
        <dbReference type="ARBA" id="ARBA00022989"/>
    </source>
</evidence>
<dbReference type="PANTHER" id="PTHR23506:SF26">
    <property type="entry name" value="MFS-TYPE TRANSPORTER SLC18B1"/>
    <property type="match status" value="1"/>
</dbReference>
<dbReference type="Gene3D" id="1.20.1250.20">
    <property type="entry name" value="MFS general substrate transporter like domains"/>
    <property type="match status" value="2"/>
</dbReference>
<feature type="transmembrane region" description="Helical" evidence="7">
    <location>
        <begin position="337"/>
        <end position="355"/>
    </location>
</feature>
<dbReference type="SUPFAM" id="SSF103473">
    <property type="entry name" value="MFS general substrate transporter"/>
    <property type="match status" value="1"/>
</dbReference>
<dbReference type="Pfam" id="PF07690">
    <property type="entry name" value="MFS_1"/>
    <property type="match status" value="1"/>
</dbReference>
<dbReference type="InterPro" id="IPR036259">
    <property type="entry name" value="MFS_trans_sf"/>
</dbReference>